<dbReference type="Pfam" id="PF01844">
    <property type="entry name" value="HNH"/>
    <property type="match status" value="1"/>
</dbReference>
<name>A0A2T3J4H0_9GAMM</name>
<reference evidence="2 3" key="1">
    <citation type="submission" date="2018-03" db="EMBL/GenBank/DDBJ databases">
        <title>Whole genome sequencing of Histamine producing bacteria.</title>
        <authorList>
            <person name="Butler K."/>
        </authorList>
    </citation>
    <scope>NUCLEOTIDE SEQUENCE [LARGE SCALE GENOMIC DNA]</scope>
    <source>
        <strain evidence="2 3">JCM 13586</strain>
    </source>
</reference>
<accession>A0A2T3J4H0</accession>
<dbReference type="GO" id="GO:0008270">
    <property type="term" value="F:zinc ion binding"/>
    <property type="evidence" value="ECO:0007669"/>
    <property type="project" value="InterPro"/>
</dbReference>
<evidence type="ECO:0000259" key="1">
    <source>
        <dbReference type="Pfam" id="PF01844"/>
    </source>
</evidence>
<feature type="domain" description="HNH" evidence="1">
    <location>
        <begin position="205"/>
        <end position="249"/>
    </location>
</feature>
<keyword evidence="2" id="KW-0378">Hydrolase</keyword>
<dbReference type="GO" id="GO:0003676">
    <property type="term" value="F:nucleic acid binding"/>
    <property type="evidence" value="ECO:0007669"/>
    <property type="project" value="InterPro"/>
</dbReference>
<protein>
    <submittedName>
        <fullName evidence="2">HNH endonuclease</fullName>
    </submittedName>
</protein>
<dbReference type="CDD" id="cd00085">
    <property type="entry name" value="HNHc"/>
    <property type="match status" value="1"/>
</dbReference>
<proteinExistence type="predicted"/>
<dbReference type="AlphaFoldDB" id="A0A2T3J4H0"/>
<dbReference type="Gene3D" id="1.10.30.50">
    <property type="match status" value="1"/>
</dbReference>
<evidence type="ECO:0000313" key="2">
    <source>
        <dbReference type="EMBL" id="PSU36197.1"/>
    </source>
</evidence>
<dbReference type="GO" id="GO:0004519">
    <property type="term" value="F:endonuclease activity"/>
    <property type="evidence" value="ECO:0007669"/>
    <property type="project" value="UniProtKB-KW"/>
</dbReference>
<dbReference type="InterPro" id="IPR003615">
    <property type="entry name" value="HNH_nuc"/>
</dbReference>
<keyword evidence="2" id="KW-0255">Endonuclease</keyword>
<gene>
    <name evidence="2" type="ORF">C9I99_04140</name>
</gene>
<comment type="caution">
    <text evidence="2">The sequence shown here is derived from an EMBL/GenBank/DDBJ whole genome shotgun (WGS) entry which is preliminary data.</text>
</comment>
<dbReference type="InterPro" id="IPR002711">
    <property type="entry name" value="HNH"/>
</dbReference>
<dbReference type="RefSeq" id="WP_107347551.1">
    <property type="nucleotide sequence ID" value="NZ_PYMH01000001.1"/>
</dbReference>
<keyword evidence="3" id="KW-1185">Reference proteome</keyword>
<sequence>MDFTNEDFFKGIILFGLNNATYKMGLAQTLLKASRSKQNVIYWGDLAESYFDSYLTRLETNPMPQQGNPNRLTKMERIVKEFQLGVTNRNEAIKKVADTAFEDVVPRFQTIGTDKRIVADYFYEIDTNNKLVLKDTLLNFEEDQLDTLDSEIMARWGLLEGAFSINQSDFKLANDIREIYLKDGYDRKALTNNIPFLSGYQGNTCFYCGEPMGSDIHVDHVLPRQVVSHDEIWNLVLAHKDCNLLKSDRLVGKHFIEKLIKRNENIMGSNHPWKAQISNDLGTTPRRRAMSLQRHYDNVKTVLGQYYWGGTESYNPATDPFFRRLITVLNNK</sequence>
<dbReference type="EMBL" id="PYMH01000001">
    <property type="protein sequence ID" value="PSU36197.1"/>
    <property type="molecule type" value="Genomic_DNA"/>
</dbReference>
<organism evidence="2 3">
    <name type="scientific">Photobacterium lutimaris</name>
    <dbReference type="NCBI Taxonomy" id="388278"/>
    <lineage>
        <taxon>Bacteria</taxon>
        <taxon>Pseudomonadati</taxon>
        <taxon>Pseudomonadota</taxon>
        <taxon>Gammaproteobacteria</taxon>
        <taxon>Vibrionales</taxon>
        <taxon>Vibrionaceae</taxon>
        <taxon>Photobacterium</taxon>
    </lineage>
</organism>
<keyword evidence="2" id="KW-0540">Nuclease</keyword>
<evidence type="ECO:0000313" key="3">
    <source>
        <dbReference type="Proteomes" id="UP000241222"/>
    </source>
</evidence>
<dbReference type="OrthoDB" id="9804086at2"/>
<dbReference type="Proteomes" id="UP000241222">
    <property type="component" value="Unassembled WGS sequence"/>
</dbReference>